<dbReference type="PANTHER" id="PTHR31459:SF19">
    <property type="entry name" value="DESICCATION-RELATED PROTEIN LEA14-RELATED"/>
    <property type="match status" value="1"/>
</dbReference>
<dbReference type="SMART" id="SM00769">
    <property type="entry name" value="WHy"/>
    <property type="match status" value="1"/>
</dbReference>
<comment type="caution">
    <text evidence="3">The sequence shown here is derived from an EMBL/GenBank/DDBJ whole genome shotgun (WGS) entry which is preliminary data.</text>
</comment>
<dbReference type="Proteomes" id="UP000636800">
    <property type="component" value="Chromosome 2"/>
</dbReference>
<dbReference type="AlphaFoldDB" id="A0A835RH80"/>
<dbReference type="InterPro" id="IPR013990">
    <property type="entry name" value="WHy-dom"/>
</dbReference>
<dbReference type="PANTHER" id="PTHR31459">
    <property type="match status" value="1"/>
</dbReference>
<protein>
    <recommendedName>
        <fullName evidence="2">Water stress and hypersensitive response domain-containing protein</fullName>
    </recommendedName>
</protein>
<gene>
    <name evidence="4" type="ORF">HPP92_005178</name>
    <name evidence="3" type="ORF">HPP92_005479</name>
</gene>
<evidence type="ECO:0000313" key="6">
    <source>
        <dbReference type="Proteomes" id="UP000639772"/>
    </source>
</evidence>
<dbReference type="InterPro" id="IPR004864">
    <property type="entry name" value="LEA_2"/>
</dbReference>
<dbReference type="SUPFAM" id="SSF117070">
    <property type="entry name" value="LEA14-like"/>
    <property type="match status" value="1"/>
</dbReference>
<dbReference type="Gene3D" id="2.60.40.1820">
    <property type="match status" value="1"/>
</dbReference>
<accession>A0A835RH80</accession>
<feature type="domain" description="Water stress and hypersensitive response" evidence="2">
    <location>
        <begin position="24"/>
        <end position="141"/>
    </location>
</feature>
<sequence>MSNLLNKAKEFVAEKIANVEKPEATVSHVSVKRLGRNSAHFHSEVAIDNPYSHRIPICDLTYTLKSAGRVVASGTMPDPGWIEAGGVTKLEVPFKVPYDFLMSLLRDIGRDWDIDYELEIGLTIDLPIIGNFTIPLTTAGELKLPTISDFFSKE</sequence>
<dbReference type="FunFam" id="2.60.40.1820:FF:000001">
    <property type="entry name" value="Desiccation protectant protein Lea14-like"/>
    <property type="match status" value="1"/>
</dbReference>
<dbReference type="EMBL" id="JADCNM010000002">
    <property type="protein sequence ID" value="KAG0494184.1"/>
    <property type="molecule type" value="Genomic_DNA"/>
</dbReference>
<dbReference type="Proteomes" id="UP000639772">
    <property type="component" value="Unassembled WGS sequence"/>
</dbReference>
<name>A0A835RH80_VANPL</name>
<dbReference type="Pfam" id="PF03168">
    <property type="entry name" value="LEA_2"/>
    <property type="match status" value="1"/>
</dbReference>
<evidence type="ECO:0000256" key="1">
    <source>
        <dbReference type="ARBA" id="ARBA00005960"/>
    </source>
</evidence>
<dbReference type="GO" id="GO:0009269">
    <property type="term" value="P:response to desiccation"/>
    <property type="evidence" value="ECO:0007669"/>
    <property type="project" value="InterPro"/>
</dbReference>
<evidence type="ECO:0000313" key="4">
    <source>
        <dbReference type="EMBL" id="KAG0494184.1"/>
    </source>
</evidence>
<organism evidence="3 5">
    <name type="scientific">Vanilla planifolia</name>
    <name type="common">Vanilla</name>
    <dbReference type="NCBI Taxonomy" id="51239"/>
    <lineage>
        <taxon>Eukaryota</taxon>
        <taxon>Viridiplantae</taxon>
        <taxon>Streptophyta</taxon>
        <taxon>Embryophyta</taxon>
        <taxon>Tracheophyta</taxon>
        <taxon>Spermatophyta</taxon>
        <taxon>Magnoliopsida</taxon>
        <taxon>Liliopsida</taxon>
        <taxon>Asparagales</taxon>
        <taxon>Orchidaceae</taxon>
        <taxon>Vanilloideae</taxon>
        <taxon>Vanilleae</taxon>
        <taxon>Vanilla</taxon>
    </lineage>
</organism>
<reference evidence="5 6" key="1">
    <citation type="journal article" date="2020" name="Nat. Food">
        <title>A phased Vanilla planifolia genome enables genetic improvement of flavour and production.</title>
        <authorList>
            <person name="Hasing T."/>
            <person name="Tang H."/>
            <person name="Brym M."/>
            <person name="Khazi F."/>
            <person name="Huang T."/>
            <person name="Chambers A.H."/>
        </authorList>
    </citation>
    <scope>NUCLEOTIDE SEQUENCE [LARGE SCALE GENOMIC DNA]</scope>
    <source>
        <tissue evidence="3">Leaf</tissue>
    </source>
</reference>
<keyword evidence="5" id="KW-1185">Reference proteome</keyword>
<comment type="similarity">
    <text evidence="1">Belongs to the LEA type 2 family.</text>
</comment>
<dbReference type="InterPro" id="IPR045043">
    <property type="entry name" value="Lea14-like"/>
</dbReference>
<dbReference type="OrthoDB" id="588983at2759"/>
<dbReference type="GO" id="GO:0005829">
    <property type="term" value="C:cytosol"/>
    <property type="evidence" value="ECO:0007669"/>
    <property type="project" value="TreeGrafter"/>
</dbReference>
<proteinExistence type="inferred from homology"/>
<evidence type="ECO:0000313" key="5">
    <source>
        <dbReference type="Proteomes" id="UP000636800"/>
    </source>
</evidence>
<evidence type="ECO:0000259" key="2">
    <source>
        <dbReference type="SMART" id="SM00769"/>
    </source>
</evidence>
<evidence type="ECO:0000313" key="3">
    <source>
        <dbReference type="EMBL" id="KAG0492081.1"/>
    </source>
</evidence>
<dbReference type="EMBL" id="JADCNL010000002">
    <property type="protein sequence ID" value="KAG0492081.1"/>
    <property type="molecule type" value="Genomic_DNA"/>
</dbReference>